<reference evidence="3" key="1">
    <citation type="submission" date="2017-02" db="EMBL/GenBank/DDBJ databases">
        <authorList>
            <person name="Varghese N."/>
            <person name="Submissions S."/>
        </authorList>
    </citation>
    <scope>NUCLEOTIDE SEQUENCE [LARGE SCALE GENOMIC DNA]</scope>
    <source>
        <strain evidence="3">DSM 24091</strain>
    </source>
</reference>
<feature type="transmembrane region" description="Helical" evidence="1">
    <location>
        <begin position="65"/>
        <end position="86"/>
    </location>
</feature>
<evidence type="ECO:0000313" key="3">
    <source>
        <dbReference type="Proteomes" id="UP000190150"/>
    </source>
</evidence>
<dbReference type="STRING" id="1513896.SAMN05660841_01352"/>
<sequence>MNNTLNSNRLSMLIQRQWIEFGKIYLMSLAVLAGIFIAFYGYSIYEVYRQNADNHALQSMLSFRPYLFVFMGLLFITIISGTYFSNLGQKPKAIFELLLPASKLEKFFVAIFYTTILTTVSYLLIFFLVDLGFVSYIRSNFSSSYSYFDQESGREVVVDQLMFFYKQEINPKVYLMTFLPYLLSALFLLGSIMFTKFQYIKSAVLLTVYILLYILFMLKVIQFFTQDTIRISEGVFSEEVNILRVICVLGVLVTVAVWGIGYLRLKEKEV</sequence>
<accession>A0A1T5CIT4</accession>
<evidence type="ECO:0008006" key="4">
    <source>
        <dbReference type="Google" id="ProtNLM"/>
    </source>
</evidence>
<dbReference type="EMBL" id="FUZF01000004">
    <property type="protein sequence ID" value="SKB59334.1"/>
    <property type="molecule type" value="Genomic_DNA"/>
</dbReference>
<organism evidence="2 3">
    <name type="scientific">Sphingobacterium nematocida</name>
    <dbReference type="NCBI Taxonomy" id="1513896"/>
    <lineage>
        <taxon>Bacteria</taxon>
        <taxon>Pseudomonadati</taxon>
        <taxon>Bacteroidota</taxon>
        <taxon>Sphingobacteriia</taxon>
        <taxon>Sphingobacteriales</taxon>
        <taxon>Sphingobacteriaceae</taxon>
        <taxon>Sphingobacterium</taxon>
    </lineage>
</organism>
<evidence type="ECO:0000313" key="2">
    <source>
        <dbReference type="EMBL" id="SKB59334.1"/>
    </source>
</evidence>
<feature type="transmembrane region" description="Helical" evidence="1">
    <location>
        <begin position="242"/>
        <end position="263"/>
    </location>
</feature>
<keyword evidence="1" id="KW-0812">Transmembrane</keyword>
<name>A0A1T5CIT4_9SPHI</name>
<feature type="transmembrane region" description="Helical" evidence="1">
    <location>
        <begin position="173"/>
        <end position="194"/>
    </location>
</feature>
<feature type="transmembrane region" description="Helical" evidence="1">
    <location>
        <begin position="21"/>
        <end position="45"/>
    </location>
</feature>
<dbReference type="RefSeq" id="WP_079642331.1">
    <property type="nucleotide sequence ID" value="NZ_FUZF01000004.1"/>
</dbReference>
<feature type="transmembrane region" description="Helical" evidence="1">
    <location>
        <begin position="203"/>
        <end position="222"/>
    </location>
</feature>
<dbReference type="Proteomes" id="UP000190150">
    <property type="component" value="Unassembled WGS sequence"/>
</dbReference>
<proteinExistence type="predicted"/>
<keyword evidence="3" id="KW-1185">Reference proteome</keyword>
<evidence type="ECO:0000256" key="1">
    <source>
        <dbReference type="SAM" id="Phobius"/>
    </source>
</evidence>
<keyword evidence="1" id="KW-1133">Transmembrane helix</keyword>
<gene>
    <name evidence="2" type="ORF">SAMN05660841_01352</name>
</gene>
<dbReference type="AlphaFoldDB" id="A0A1T5CIT4"/>
<protein>
    <recommendedName>
        <fullName evidence="4">ABC-2 family transporter protein</fullName>
    </recommendedName>
</protein>
<feature type="transmembrane region" description="Helical" evidence="1">
    <location>
        <begin position="107"/>
        <end position="129"/>
    </location>
</feature>
<dbReference type="OrthoDB" id="1523880at2"/>
<keyword evidence="1" id="KW-0472">Membrane</keyword>